<comment type="caution">
    <text evidence="1">The sequence shown here is derived from an EMBL/GenBank/DDBJ whole genome shotgun (WGS) entry which is preliminary data.</text>
</comment>
<protein>
    <submittedName>
        <fullName evidence="1">Uncharacterized protein</fullName>
    </submittedName>
</protein>
<dbReference type="AlphaFoldDB" id="A0A226DEY4"/>
<dbReference type="EMBL" id="LNIX01000025">
    <property type="protein sequence ID" value="OXA42756.1"/>
    <property type="molecule type" value="Genomic_DNA"/>
</dbReference>
<evidence type="ECO:0000313" key="2">
    <source>
        <dbReference type="Proteomes" id="UP000198287"/>
    </source>
</evidence>
<keyword evidence="2" id="KW-1185">Reference proteome</keyword>
<evidence type="ECO:0000313" key="1">
    <source>
        <dbReference type="EMBL" id="OXA42756.1"/>
    </source>
</evidence>
<accession>A0A226DEY4</accession>
<gene>
    <name evidence="1" type="ORF">Fcan01_22417</name>
</gene>
<sequence length="189" mass="21643">MRLNKEIRNLARDQECNTISTALIQIVTLETKYLIISGPKGSRKEELLMSAFEQNWQLGRNSPHIFWVMGENVHNIWTFIVEVAKFLNIPLVSGFHSQFQLNLIEIMAEIEKHLLLRYNYVEPSIQTLIVFSGVEKLFPDLIEVLKALKTLNVVSTVVCVEDAGICDGIEIFEGSKRYEVPPAWNRVVV</sequence>
<dbReference type="Proteomes" id="UP000198287">
    <property type="component" value="Unassembled WGS sequence"/>
</dbReference>
<proteinExistence type="predicted"/>
<organism evidence="1 2">
    <name type="scientific">Folsomia candida</name>
    <name type="common">Springtail</name>
    <dbReference type="NCBI Taxonomy" id="158441"/>
    <lineage>
        <taxon>Eukaryota</taxon>
        <taxon>Metazoa</taxon>
        <taxon>Ecdysozoa</taxon>
        <taxon>Arthropoda</taxon>
        <taxon>Hexapoda</taxon>
        <taxon>Collembola</taxon>
        <taxon>Entomobryomorpha</taxon>
        <taxon>Isotomoidea</taxon>
        <taxon>Isotomidae</taxon>
        <taxon>Proisotominae</taxon>
        <taxon>Folsomia</taxon>
    </lineage>
</organism>
<name>A0A226DEY4_FOLCA</name>
<reference evidence="1 2" key="1">
    <citation type="submission" date="2015-12" db="EMBL/GenBank/DDBJ databases">
        <title>The genome of Folsomia candida.</title>
        <authorList>
            <person name="Faddeeva A."/>
            <person name="Derks M.F."/>
            <person name="Anvar Y."/>
            <person name="Smit S."/>
            <person name="Van Straalen N."/>
            <person name="Roelofs D."/>
        </authorList>
    </citation>
    <scope>NUCLEOTIDE SEQUENCE [LARGE SCALE GENOMIC DNA]</scope>
    <source>
        <strain evidence="1 2">VU population</strain>
        <tissue evidence="1">Whole body</tissue>
    </source>
</reference>